<evidence type="ECO:0000256" key="6">
    <source>
        <dbReference type="ARBA" id="ARBA00039131"/>
    </source>
</evidence>
<evidence type="ECO:0000256" key="4">
    <source>
        <dbReference type="ARBA" id="ARBA00022801"/>
    </source>
</evidence>
<protein>
    <recommendedName>
        <fullName evidence="6">methylated diphthine methylhydrolase</fullName>
        <ecNumber evidence="6">3.1.1.97</ecNumber>
    </recommendedName>
</protein>
<name>A0A7S0N1X6_9CHLO</name>
<dbReference type="PROSITE" id="PS00678">
    <property type="entry name" value="WD_REPEATS_1"/>
    <property type="match status" value="1"/>
</dbReference>
<keyword evidence="2 8" id="KW-0853">WD repeat</keyword>
<dbReference type="SUPFAM" id="SSF50978">
    <property type="entry name" value="WD40 repeat-like"/>
    <property type="match status" value="1"/>
</dbReference>
<organism evidence="9">
    <name type="scientific">Pyramimonas obovata</name>
    <dbReference type="NCBI Taxonomy" id="1411642"/>
    <lineage>
        <taxon>Eukaryota</taxon>
        <taxon>Viridiplantae</taxon>
        <taxon>Chlorophyta</taxon>
        <taxon>Pyramimonadophyceae</taxon>
        <taxon>Pyramimonadales</taxon>
        <taxon>Pyramimonadaceae</taxon>
        <taxon>Pyramimonas</taxon>
        <taxon>Pyramimonas incertae sedis</taxon>
    </lineage>
</organism>
<dbReference type="GO" id="GO:0005737">
    <property type="term" value="C:cytoplasm"/>
    <property type="evidence" value="ECO:0007669"/>
    <property type="project" value="TreeGrafter"/>
</dbReference>
<evidence type="ECO:0000256" key="2">
    <source>
        <dbReference type="ARBA" id="ARBA00022574"/>
    </source>
</evidence>
<sequence>MADTTTTHASVTLDLDVDIVEFCNQACLPEVLAVGTYTLEESTKERIGKLYLFELTNVLDDSASTGLKELTQHDTEAIFDLAWAPFETSSANGGTAALLAQAGAGGNVEVYSVSRDQVPSDVGCADHSDDPTARAVNLDRIQKLECSLEGGLCTSVDWSHPDMSPTTLLATSTSACELVVLDAAAPGRMSTLVHMAGAHDLEIWNVAFDRWKPMLLFSGADDCAFKGWDLRIAGGDEEAEPALEGVFTNRRIHSAGVCCIVPSPWEENKVFTGSYDQTIRLWDLRALNRPVVQTELETEGGVWRIKCHPTKPGTVAAACMYGGFFVMEGFCGGAEPAVIQEYVGSHDKAKIAYGVDWYKGEAASQSVAASCSFYDRVLNIWSSPERV</sequence>
<dbReference type="InterPro" id="IPR052415">
    <property type="entry name" value="Diphthine_MTase"/>
</dbReference>
<dbReference type="GO" id="GO:0061685">
    <property type="term" value="F:diphthine methylesterase activity"/>
    <property type="evidence" value="ECO:0007669"/>
    <property type="project" value="UniProtKB-EC"/>
</dbReference>
<evidence type="ECO:0000256" key="1">
    <source>
        <dbReference type="ARBA" id="ARBA00005156"/>
    </source>
</evidence>
<evidence type="ECO:0000313" key="9">
    <source>
        <dbReference type="EMBL" id="CAD8654841.1"/>
    </source>
</evidence>
<dbReference type="InterPro" id="IPR036322">
    <property type="entry name" value="WD40_repeat_dom_sf"/>
</dbReference>
<accession>A0A7S0N1X6</accession>
<dbReference type="AlphaFoldDB" id="A0A7S0N1X6"/>
<dbReference type="GO" id="GO:0017183">
    <property type="term" value="P:protein histidyl modification to diphthamide"/>
    <property type="evidence" value="ECO:0007669"/>
    <property type="project" value="TreeGrafter"/>
</dbReference>
<dbReference type="EC" id="3.1.1.97" evidence="6"/>
<dbReference type="PANTHER" id="PTHR46042">
    <property type="entry name" value="DIPHTHINE METHYLTRANSFERASE"/>
    <property type="match status" value="1"/>
</dbReference>
<proteinExistence type="inferred from homology"/>
<comment type="similarity">
    <text evidence="5">Belongs to the DPH7 family.</text>
</comment>
<dbReference type="PANTHER" id="PTHR46042:SF1">
    <property type="entry name" value="DIPHTHINE METHYLTRANSFERASE"/>
    <property type="match status" value="1"/>
</dbReference>
<keyword evidence="3" id="KW-0677">Repeat</keyword>
<comment type="catalytic activity">
    <reaction evidence="7">
        <text>diphthine methyl ester-[translation elongation factor 2] + H2O = diphthine-[translation elongation factor 2] + methanol + H(+)</text>
        <dbReference type="Rhea" id="RHEA:42656"/>
        <dbReference type="Rhea" id="RHEA-COMP:10172"/>
        <dbReference type="Rhea" id="RHEA-COMP:10173"/>
        <dbReference type="ChEBI" id="CHEBI:15377"/>
        <dbReference type="ChEBI" id="CHEBI:15378"/>
        <dbReference type="ChEBI" id="CHEBI:17790"/>
        <dbReference type="ChEBI" id="CHEBI:79005"/>
        <dbReference type="ChEBI" id="CHEBI:82696"/>
        <dbReference type="EC" id="3.1.1.97"/>
    </reaction>
</comment>
<dbReference type="InterPro" id="IPR015943">
    <property type="entry name" value="WD40/YVTN_repeat-like_dom_sf"/>
</dbReference>
<evidence type="ECO:0000256" key="7">
    <source>
        <dbReference type="ARBA" id="ARBA00047551"/>
    </source>
</evidence>
<gene>
    <name evidence="9" type="ORF">POBO1169_LOCUS3651</name>
</gene>
<dbReference type="Gene3D" id="2.130.10.10">
    <property type="entry name" value="YVTN repeat-like/Quinoprotein amine dehydrogenase"/>
    <property type="match status" value="1"/>
</dbReference>
<dbReference type="InterPro" id="IPR001680">
    <property type="entry name" value="WD40_rpt"/>
</dbReference>
<dbReference type="PROSITE" id="PS50082">
    <property type="entry name" value="WD_REPEATS_2"/>
    <property type="match status" value="1"/>
</dbReference>
<evidence type="ECO:0000256" key="8">
    <source>
        <dbReference type="PROSITE-ProRule" id="PRU00221"/>
    </source>
</evidence>
<dbReference type="Pfam" id="PF00400">
    <property type="entry name" value="WD40"/>
    <property type="match status" value="1"/>
</dbReference>
<dbReference type="EMBL" id="HBFA01007013">
    <property type="protein sequence ID" value="CAD8654841.1"/>
    <property type="molecule type" value="Transcribed_RNA"/>
</dbReference>
<evidence type="ECO:0000256" key="5">
    <source>
        <dbReference type="ARBA" id="ARBA00038092"/>
    </source>
</evidence>
<reference evidence="9" key="1">
    <citation type="submission" date="2021-01" db="EMBL/GenBank/DDBJ databases">
        <authorList>
            <person name="Corre E."/>
            <person name="Pelletier E."/>
            <person name="Niang G."/>
            <person name="Scheremetjew M."/>
            <person name="Finn R."/>
            <person name="Kale V."/>
            <person name="Holt S."/>
            <person name="Cochrane G."/>
            <person name="Meng A."/>
            <person name="Brown T."/>
            <person name="Cohen L."/>
        </authorList>
    </citation>
    <scope>NUCLEOTIDE SEQUENCE</scope>
    <source>
        <strain evidence="9">CCMP722</strain>
    </source>
</reference>
<evidence type="ECO:0000256" key="3">
    <source>
        <dbReference type="ARBA" id="ARBA00022737"/>
    </source>
</evidence>
<dbReference type="InterPro" id="IPR019775">
    <property type="entry name" value="WD40_repeat_CS"/>
</dbReference>
<comment type="pathway">
    <text evidence="1">Protein modification; peptidyl-diphthamide biosynthesis.</text>
</comment>
<keyword evidence="4" id="KW-0378">Hydrolase</keyword>
<dbReference type="SMART" id="SM00320">
    <property type="entry name" value="WD40"/>
    <property type="match status" value="3"/>
</dbReference>
<feature type="repeat" description="WD" evidence="8">
    <location>
        <begin position="250"/>
        <end position="285"/>
    </location>
</feature>